<evidence type="ECO:0000256" key="1">
    <source>
        <dbReference type="SAM" id="MobiDB-lite"/>
    </source>
</evidence>
<dbReference type="RefSeq" id="WP_330647205.1">
    <property type="nucleotide sequence ID" value="NZ_CP135444.1"/>
</dbReference>
<organism evidence="3 4">
    <name type="scientific">Thioclava litoralis</name>
    <dbReference type="NCBI Taxonomy" id="3076557"/>
    <lineage>
        <taxon>Bacteria</taxon>
        <taxon>Pseudomonadati</taxon>
        <taxon>Pseudomonadota</taxon>
        <taxon>Alphaproteobacteria</taxon>
        <taxon>Rhodobacterales</taxon>
        <taxon>Paracoccaceae</taxon>
        <taxon>Thioclava</taxon>
    </lineage>
</organism>
<keyword evidence="3" id="KW-0614">Plasmid</keyword>
<proteinExistence type="predicted"/>
<reference evidence="3 4" key="1">
    <citation type="submission" date="2023-09" db="EMBL/GenBank/DDBJ databases">
        <title>Thioclava shenzhenensis sp. nov., a multidrug resistant bacteria-antagonizing species isolated from coastal seawater.</title>
        <authorList>
            <person name="Long M."/>
        </authorList>
    </citation>
    <scope>NUCLEOTIDE SEQUENCE [LARGE SCALE GENOMIC DNA]</scope>
    <source>
        <strain evidence="3 4">FTW29</strain>
        <plasmid evidence="3 4">unnamed1</plasmid>
    </source>
</reference>
<accession>A0ABZ1E311</accession>
<geneLocation type="plasmid" evidence="3 4">
    <name>unnamed1</name>
</geneLocation>
<feature type="compositionally biased region" description="Low complexity" evidence="1">
    <location>
        <begin position="97"/>
        <end position="109"/>
    </location>
</feature>
<keyword evidence="4" id="KW-1185">Reference proteome</keyword>
<keyword evidence="2" id="KW-0812">Transmembrane</keyword>
<keyword evidence="2" id="KW-0472">Membrane</keyword>
<feature type="transmembrane region" description="Helical" evidence="2">
    <location>
        <begin position="20"/>
        <end position="41"/>
    </location>
</feature>
<evidence type="ECO:0000313" key="4">
    <source>
        <dbReference type="Proteomes" id="UP001623290"/>
    </source>
</evidence>
<dbReference type="Proteomes" id="UP001623290">
    <property type="component" value="Plasmid unnamed1"/>
</dbReference>
<keyword evidence="2" id="KW-1133">Transmembrane helix</keyword>
<feature type="compositionally biased region" description="Low complexity" evidence="1">
    <location>
        <begin position="186"/>
        <end position="215"/>
    </location>
</feature>
<gene>
    <name evidence="3" type="ORF">RPE78_14360</name>
</gene>
<evidence type="ECO:0000313" key="3">
    <source>
        <dbReference type="EMBL" id="WRY35433.1"/>
    </source>
</evidence>
<evidence type="ECO:0000256" key="2">
    <source>
        <dbReference type="SAM" id="Phobius"/>
    </source>
</evidence>
<feature type="region of interest" description="Disordered" evidence="1">
    <location>
        <begin position="79"/>
        <end position="255"/>
    </location>
</feature>
<name>A0ABZ1E311_9RHOB</name>
<protein>
    <submittedName>
        <fullName evidence="3">Uncharacterized protein</fullName>
    </submittedName>
</protein>
<sequence>MSYLPYSSGGNRGWVYRDWAWAGVAALGLHGMALGGLWWALTYAPAPATDTPEPAFTISLQRLDTDTLAGMSLSNGIANGNAGAGTRLPDPEKGAMPEVAPTPATDPAAVSPPLPETALTAMPEPPEDTPSPEAGPENVPDTGSDIGPETGSETGSDAVKVPPETQQTPEDPPVALAEPASRTSPLLPAEGEAVGAGGAAVAPAAPEPEVALPVPQDGAADPALSQAEDPEPSSDPDVAQEPSGAGNAAETVGPDGTGAVAARAIDLAAGDLIRKIRETPQPDCVVALPRRTLQGGLGLEMLGASETLMEQYGAALSKGFGTEDAPLVQTRRLVDPRQCAALDFVAHSPNYPATRLGVSLEASTTASGGWLRGGVRGTSGRYVVLMLVDTNGVVQDLQRFSLFGENRADFAVPVTRVGPARDTSYLVLALASDEPLAALRAKLGHLAKDVMPLAEAAMTPGTALAITSFDLR</sequence>
<dbReference type="EMBL" id="CP135444">
    <property type="protein sequence ID" value="WRY35433.1"/>
    <property type="molecule type" value="Genomic_DNA"/>
</dbReference>